<reference evidence="1" key="1">
    <citation type="submission" date="2022-02" db="EMBL/GenBank/DDBJ databases">
        <authorList>
            <person name="Henning P.M."/>
            <person name="McCubbin A.G."/>
            <person name="Shore J.S."/>
        </authorList>
    </citation>
    <scope>NUCLEOTIDE SEQUENCE</scope>
    <source>
        <strain evidence="1">F60SS</strain>
        <tissue evidence="1">Leaves</tissue>
    </source>
</reference>
<protein>
    <recommendedName>
        <fullName evidence="3">COPII coat assembly protein SEC16</fullName>
    </recommendedName>
</protein>
<proteinExistence type="predicted"/>
<dbReference type="OrthoDB" id="1700296at2759"/>
<keyword evidence="2" id="KW-1185">Reference proteome</keyword>
<name>A0A9Q0FTA8_9ROSI</name>
<dbReference type="PANTHER" id="PTHR34569:SF2">
    <property type="entry name" value="EXPRESSED PROTEIN"/>
    <property type="match status" value="1"/>
</dbReference>
<dbReference type="AlphaFoldDB" id="A0A9Q0FTA8"/>
<evidence type="ECO:0000313" key="2">
    <source>
        <dbReference type="Proteomes" id="UP001141552"/>
    </source>
</evidence>
<organism evidence="1 2">
    <name type="scientific">Turnera subulata</name>
    <dbReference type="NCBI Taxonomy" id="218843"/>
    <lineage>
        <taxon>Eukaryota</taxon>
        <taxon>Viridiplantae</taxon>
        <taxon>Streptophyta</taxon>
        <taxon>Embryophyta</taxon>
        <taxon>Tracheophyta</taxon>
        <taxon>Spermatophyta</taxon>
        <taxon>Magnoliopsida</taxon>
        <taxon>eudicotyledons</taxon>
        <taxon>Gunneridae</taxon>
        <taxon>Pentapetalae</taxon>
        <taxon>rosids</taxon>
        <taxon>fabids</taxon>
        <taxon>Malpighiales</taxon>
        <taxon>Passifloraceae</taxon>
        <taxon>Turnera</taxon>
    </lineage>
</organism>
<dbReference type="PANTHER" id="PTHR34569">
    <property type="entry name" value="EXPRESSED PROTEIN"/>
    <property type="match status" value="1"/>
</dbReference>
<gene>
    <name evidence="1" type="ORF">Tsubulata_015304</name>
</gene>
<evidence type="ECO:0000313" key="1">
    <source>
        <dbReference type="EMBL" id="KAJ4837453.1"/>
    </source>
</evidence>
<evidence type="ECO:0008006" key="3">
    <source>
        <dbReference type="Google" id="ProtNLM"/>
    </source>
</evidence>
<sequence>MKGPETPPPSTIRRRNSIAASVVIPPKPIFHTSSLPPPHTASADFELFPLYSPSRSNSSPYTSIKDLLPSPVGAFVNSPTAAPTPRSSSHDISIRNRLVKQAAWAYLQPMSSPSSSSSGDHFLRRLWLQLSSHNPVSACIRFFTLRVAPAVNAALDRFIRFVRVGVKR</sequence>
<accession>A0A9Q0FTA8</accession>
<dbReference type="EMBL" id="JAKUCV010003834">
    <property type="protein sequence ID" value="KAJ4837453.1"/>
    <property type="molecule type" value="Genomic_DNA"/>
</dbReference>
<dbReference type="Proteomes" id="UP001141552">
    <property type="component" value="Unassembled WGS sequence"/>
</dbReference>
<reference evidence="1" key="2">
    <citation type="journal article" date="2023" name="Plants (Basel)">
        <title>Annotation of the Turnera subulata (Passifloraceae) Draft Genome Reveals the S-Locus Evolved after the Divergence of Turneroideae from Passifloroideae in a Stepwise Manner.</title>
        <authorList>
            <person name="Henning P.M."/>
            <person name="Roalson E.H."/>
            <person name="Mir W."/>
            <person name="McCubbin A.G."/>
            <person name="Shore J.S."/>
        </authorList>
    </citation>
    <scope>NUCLEOTIDE SEQUENCE</scope>
    <source>
        <strain evidence="1">F60SS</strain>
    </source>
</reference>
<comment type="caution">
    <text evidence="1">The sequence shown here is derived from an EMBL/GenBank/DDBJ whole genome shotgun (WGS) entry which is preliminary data.</text>
</comment>